<evidence type="ECO:0000313" key="1">
    <source>
        <dbReference type="EMBL" id="ADZ68665.1"/>
    </source>
</evidence>
<keyword evidence="2" id="KW-1185">Reference proteome</keyword>
<dbReference type="EMBL" id="CP002568">
    <property type="protein sequence ID" value="ADZ68665.1"/>
    <property type="molecule type" value="Genomic_DNA"/>
</dbReference>
<protein>
    <submittedName>
        <fullName evidence="1">Hypothetical conserved protein</fullName>
    </submittedName>
</protein>
<reference evidence="1 2" key="1">
    <citation type="journal article" date="2011" name="J. Bacteriol.">
        <title>Complete genome sequence of Polymorphum gilvum SL003B-26A1T, a crude oil-degrading bacterium from oil-polluted saline soil.</title>
        <authorList>
            <person name="Li S.G."/>
            <person name="Tang Y.Q."/>
            <person name="Nie Y."/>
            <person name="Cai M."/>
            <person name="Wu X.L."/>
        </authorList>
    </citation>
    <scope>NUCLEOTIDE SEQUENCE [LARGE SCALE GENOMIC DNA]</scope>
    <source>
        <strain evidence="2">LMG 25793 / CGMCC 1.9160 / SL003B-26A1</strain>
    </source>
</reference>
<dbReference type="AlphaFoldDB" id="F2J0D1"/>
<organism evidence="1 2">
    <name type="scientific">Polymorphum gilvum (strain LMG 25793 / CGMCC 1.9160 / SL003B-26A1)</name>
    <dbReference type="NCBI Taxonomy" id="991905"/>
    <lineage>
        <taxon>Bacteria</taxon>
        <taxon>Pseudomonadati</taxon>
        <taxon>Pseudomonadota</taxon>
        <taxon>Alphaproteobacteria</taxon>
        <taxon>Rhodobacterales</taxon>
        <taxon>Paracoccaceae</taxon>
        <taxon>Polymorphum</taxon>
    </lineage>
</organism>
<evidence type="ECO:0000313" key="2">
    <source>
        <dbReference type="Proteomes" id="UP000008130"/>
    </source>
</evidence>
<dbReference type="HOGENOM" id="CLU_103753_0_0_5"/>
<dbReference type="eggNOG" id="ENOG5032V47">
    <property type="taxonomic scope" value="Bacteria"/>
</dbReference>
<dbReference type="STRING" id="991905.SL003B_0227"/>
<gene>
    <name evidence="1" type="ordered locus">SL003B_0227</name>
</gene>
<name>F2J0D1_POLGS</name>
<dbReference type="Pfam" id="PF09411">
    <property type="entry name" value="PagL"/>
    <property type="match status" value="1"/>
</dbReference>
<accession>F2J0D1</accession>
<sequence>MQQGAKKHYSPLMPVEILFLAVAVSEANGAINFRNNKNERGCVVTSAVGQILASGLCLLAISGAAGAADLTAPTPRSAVVSEVRGGLLYHDLLGKEPGVDLNAEFLSRWGGFGFVVPGLDTFAMLRPHIGASLNLMGDTSMIYAGYTLTVDVTDRLFVEGSFGGMVHNGYHDTTKRDRLELGCSLLFRESAAVGLRLTERLNVTATIEHSSNNGECAPNNGLTNAGVRLGYAF</sequence>
<proteinExistence type="predicted"/>
<dbReference type="KEGG" id="pgv:SL003B_0227"/>
<dbReference type="Gene3D" id="2.40.160.20">
    <property type="match status" value="1"/>
</dbReference>
<dbReference type="Proteomes" id="UP000008130">
    <property type="component" value="Chromosome"/>
</dbReference>
<dbReference type="InterPro" id="IPR018550">
    <property type="entry name" value="Lipid-A_deacylase-rel"/>
</dbReference>